<organism evidence="14">
    <name type="scientific">Mucochytrium quahogii</name>
    <dbReference type="NCBI Taxonomy" id="96639"/>
    <lineage>
        <taxon>Eukaryota</taxon>
        <taxon>Sar</taxon>
        <taxon>Stramenopiles</taxon>
        <taxon>Bigyra</taxon>
        <taxon>Labyrinthulomycetes</taxon>
        <taxon>Thraustochytrida</taxon>
        <taxon>Thraustochytriidae</taxon>
        <taxon>Mucochytrium</taxon>
    </lineage>
</organism>
<protein>
    <recommendedName>
        <fullName evidence="15">Procollagen-proline 4-dioxygenase</fullName>
    </recommendedName>
</protein>
<dbReference type="Pfam" id="PF13640">
    <property type="entry name" value="2OG-FeII_Oxy_3"/>
    <property type="match status" value="1"/>
</dbReference>
<dbReference type="InterPro" id="IPR005123">
    <property type="entry name" value="Oxoglu/Fe-dep_dioxygenase_dom"/>
</dbReference>
<accession>A0A7S2RKH5</accession>
<dbReference type="SMART" id="SM00254">
    <property type="entry name" value="ShKT"/>
    <property type="match status" value="1"/>
</dbReference>
<evidence type="ECO:0000259" key="13">
    <source>
        <dbReference type="PROSITE" id="PS51670"/>
    </source>
</evidence>
<dbReference type="Pfam" id="PF01549">
    <property type="entry name" value="ShK"/>
    <property type="match status" value="1"/>
</dbReference>
<comment type="subcellular location">
    <subcellularLocation>
        <location evidence="3">Endomembrane system</location>
    </subcellularLocation>
    <subcellularLocation>
        <location evidence="2">Membrane</location>
        <topology evidence="2">Single-pass membrane protein</topology>
    </subcellularLocation>
</comment>
<dbReference type="GO" id="GO:0005783">
    <property type="term" value="C:endoplasmic reticulum"/>
    <property type="evidence" value="ECO:0007669"/>
    <property type="project" value="TreeGrafter"/>
</dbReference>
<feature type="domain" description="ShKT" evidence="13">
    <location>
        <begin position="52"/>
        <end position="86"/>
    </location>
</feature>
<dbReference type="InterPro" id="IPR003582">
    <property type="entry name" value="ShKT_dom"/>
</dbReference>
<reference evidence="14" key="1">
    <citation type="submission" date="2021-01" db="EMBL/GenBank/DDBJ databases">
        <authorList>
            <person name="Corre E."/>
            <person name="Pelletier E."/>
            <person name="Niang G."/>
            <person name="Scheremetjew M."/>
            <person name="Finn R."/>
            <person name="Kale V."/>
            <person name="Holt S."/>
            <person name="Cochrane G."/>
            <person name="Meng A."/>
            <person name="Brown T."/>
            <person name="Cohen L."/>
        </authorList>
    </citation>
    <scope>NUCLEOTIDE SEQUENCE</scope>
    <source>
        <strain evidence="14">NY070348D</strain>
    </source>
</reference>
<gene>
    <name evidence="14" type="ORF">QSP1433_LOCUS4444</name>
</gene>
<evidence type="ECO:0000259" key="12">
    <source>
        <dbReference type="PROSITE" id="PS51471"/>
    </source>
</evidence>
<dbReference type="GO" id="GO:0005506">
    <property type="term" value="F:iron ion binding"/>
    <property type="evidence" value="ECO:0007669"/>
    <property type="project" value="InterPro"/>
</dbReference>
<name>A0A7S2RKH5_9STRA</name>
<dbReference type="GO" id="GO:0031418">
    <property type="term" value="F:L-ascorbic acid binding"/>
    <property type="evidence" value="ECO:0007669"/>
    <property type="project" value="InterPro"/>
</dbReference>
<keyword evidence="5" id="KW-0479">Metal-binding</keyword>
<dbReference type="PANTHER" id="PTHR10869:SF233">
    <property type="entry name" value="FE2OG DIOXYGENASE DOMAIN-CONTAINING PROTEIN"/>
    <property type="match status" value="1"/>
</dbReference>
<dbReference type="SMART" id="SM00702">
    <property type="entry name" value="P4Hc"/>
    <property type="match status" value="1"/>
</dbReference>
<keyword evidence="11" id="KW-0732">Signal</keyword>
<keyword evidence="10" id="KW-0472">Membrane</keyword>
<dbReference type="GO" id="GO:0016020">
    <property type="term" value="C:membrane"/>
    <property type="evidence" value="ECO:0007669"/>
    <property type="project" value="UniProtKB-SubCell"/>
</dbReference>
<dbReference type="PANTHER" id="PTHR10869">
    <property type="entry name" value="PROLYL 4-HYDROXYLASE ALPHA SUBUNIT"/>
    <property type="match status" value="1"/>
</dbReference>
<evidence type="ECO:0000256" key="9">
    <source>
        <dbReference type="ARBA" id="ARBA00023004"/>
    </source>
</evidence>
<keyword evidence="9" id="KW-0408">Iron</keyword>
<sequence>MLRPDLFWLCIFCIASSWQAEFVASLAQDECAADDEECLADNGVDDGGSSECTDSHESCEEWAQVGECVNNPAYMLFNCKKSCGSCESPCVRFDDKPALEANGYTSLFETAFENGKKMGYKPEIISKDPWLIVFDSLLTPDECDRVYEEAGTNFQRSGELGSSSNGPMETQHRTSETSFCIEECHELEIVQSIRTKVFELFNYQIPENNYEFLQLVRYGEGKYYREHHDSNEQYVEMPMGPRILTFFFYLNEVEEGGETSFPRLDVKVKPKKGRAVLWANMRDDDIHRNDLRTIHAALPVIKGFKKAANFWIYQYDYQTPWQVGCTG</sequence>
<evidence type="ECO:0000256" key="2">
    <source>
        <dbReference type="ARBA" id="ARBA00004167"/>
    </source>
</evidence>
<evidence type="ECO:0000256" key="6">
    <source>
        <dbReference type="ARBA" id="ARBA00022964"/>
    </source>
</evidence>
<evidence type="ECO:0008006" key="15">
    <source>
        <dbReference type="Google" id="ProtNLM"/>
    </source>
</evidence>
<evidence type="ECO:0000256" key="3">
    <source>
        <dbReference type="ARBA" id="ARBA00004308"/>
    </source>
</evidence>
<dbReference type="PROSITE" id="PS51670">
    <property type="entry name" value="SHKT"/>
    <property type="match status" value="1"/>
</dbReference>
<evidence type="ECO:0000256" key="10">
    <source>
        <dbReference type="ARBA" id="ARBA00023136"/>
    </source>
</evidence>
<keyword evidence="7" id="KW-1133">Transmembrane helix</keyword>
<dbReference type="GO" id="GO:0004656">
    <property type="term" value="F:procollagen-proline 4-dioxygenase activity"/>
    <property type="evidence" value="ECO:0007669"/>
    <property type="project" value="TreeGrafter"/>
</dbReference>
<dbReference type="InterPro" id="IPR006620">
    <property type="entry name" value="Pro_4_hyd_alph"/>
</dbReference>
<evidence type="ECO:0000256" key="4">
    <source>
        <dbReference type="ARBA" id="ARBA00022692"/>
    </source>
</evidence>
<dbReference type="InterPro" id="IPR044862">
    <property type="entry name" value="Pro_4_hyd_alph_FE2OG_OXY"/>
</dbReference>
<feature type="chain" id="PRO_5031120128" description="Procollagen-proline 4-dioxygenase" evidence="11">
    <location>
        <begin position="21"/>
        <end position="327"/>
    </location>
</feature>
<evidence type="ECO:0000313" key="14">
    <source>
        <dbReference type="EMBL" id="CAD9673775.1"/>
    </source>
</evidence>
<evidence type="ECO:0000256" key="1">
    <source>
        <dbReference type="ARBA" id="ARBA00001961"/>
    </source>
</evidence>
<feature type="domain" description="Fe2OG dioxygenase" evidence="12">
    <location>
        <begin position="209"/>
        <end position="314"/>
    </location>
</feature>
<evidence type="ECO:0000256" key="11">
    <source>
        <dbReference type="SAM" id="SignalP"/>
    </source>
</evidence>
<keyword evidence="8" id="KW-0560">Oxidoreductase</keyword>
<dbReference type="EMBL" id="HBHK01007262">
    <property type="protein sequence ID" value="CAD9673775.1"/>
    <property type="molecule type" value="Transcribed_RNA"/>
</dbReference>
<keyword evidence="6" id="KW-0223">Dioxygenase</keyword>
<proteinExistence type="predicted"/>
<feature type="signal peptide" evidence="11">
    <location>
        <begin position="1"/>
        <end position="20"/>
    </location>
</feature>
<keyword evidence="4" id="KW-0812">Transmembrane</keyword>
<dbReference type="PROSITE" id="PS51471">
    <property type="entry name" value="FE2OG_OXY"/>
    <property type="match status" value="1"/>
</dbReference>
<dbReference type="InterPro" id="IPR045054">
    <property type="entry name" value="P4HA-like"/>
</dbReference>
<dbReference type="AlphaFoldDB" id="A0A7S2RKH5"/>
<evidence type="ECO:0000256" key="5">
    <source>
        <dbReference type="ARBA" id="ARBA00022723"/>
    </source>
</evidence>
<dbReference type="Gene3D" id="2.60.120.620">
    <property type="entry name" value="q2cbj1_9rhob like domain"/>
    <property type="match status" value="1"/>
</dbReference>
<comment type="cofactor">
    <cofactor evidence="1">
        <name>L-ascorbate</name>
        <dbReference type="ChEBI" id="CHEBI:38290"/>
    </cofactor>
</comment>
<evidence type="ECO:0000256" key="7">
    <source>
        <dbReference type="ARBA" id="ARBA00022989"/>
    </source>
</evidence>
<evidence type="ECO:0000256" key="8">
    <source>
        <dbReference type="ARBA" id="ARBA00023002"/>
    </source>
</evidence>